<dbReference type="Pfam" id="PF01419">
    <property type="entry name" value="Jacalin"/>
    <property type="match status" value="1"/>
</dbReference>
<dbReference type="SUPFAM" id="SSF54001">
    <property type="entry name" value="Cysteine proteinases"/>
    <property type="match status" value="1"/>
</dbReference>
<dbReference type="InterPro" id="IPR036339">
    <property type="entry name" value="PUB-like_dom_sf"/>
</dbReference>
<dbReference type="GO" id="GO:0006516">
    <property type="term" value="P:glycoprotein catabolic process"/>
    <property type="evidence" value="ECO:0007669"/>
    <property type="project" value="TreeGrafter"/>
</dbReference>
<evidence type="ECO:0000256" key="1">
    <source>
        <dbReference type="ARBA" id="ARBA00009390"/>
    </source>
</evidence>
<dbReference type="SUPFAM" id="SSF51101">
    <property type="entry name" value="Mannose-binding lectins"/>
    <property type="match status" value="1"/>
</dbReference>
<dbReference type="InterPro" id="IPR038765">
    <property type="entry name" value="Papain-like_cys_pep_sf"/>
</dbReference>
<dbReference type="Gene3D" id="3.40.30.10">
    <property type="entry name" value="Glutaredoxin"/>
    <property type="match status" value="1"/>
</dbReference>
<dbReference type="Gene3D" id="2.20.25.10">
    <property type="match status" value="1"/>
</dbReference>
<keyword evidence="6" id="KW-1185">Reference proteome</keyword>
<dbReference type="PANTHER" id="PTHR12143:SF19">
    <property type="entry name" value="PEPTIDE-N(4)-(N-ACETYL-BETA-GLUCOSAMINYL)ASPARAGINE AMIDASE"/>
    <property type="match status" value="1"/>
</dbReference>
<evidence type="ECO:0000256" key="2">
    <source>
        <dbReference type="ARBA" id="ARBA00022723"/>
    </source>
</evidence>
<accession>A0A836CB71</accession>
<keyword evidence="2" id="KW-0479">Metal-binding</keyword>
<name>A0A836CB71_9STRA</name>
<dbReference type="SUPFAM" id="SSF52833">
    <property type="entry name" value="Thioredoxin-like"/>
    <property type="match status" value="1"/>
</dbReference>
<dbReference type="AlphaFoldDB" id="A0A836CB71"/>
<dbReference type="PANTHER" id="PTHR12143">
    <property type="entry name" value="PEPTIDE N-GLYCANASE PNGASE -RELATED"/>
    <property type="match status" value="1"/>
</dbReference>
<reference evidence="5" key="1">
    <citation type="submission" date="2021-02" db="EMBL/GenBank/DDBJ databases">
        <title>First Annotated Genome of the Yellow-green Alga Tribonema minus.</title>
        <authorList>
            <person name="Mahan K.M."/>
        </authorList>
    </citation>
    <scope>NUCLEOTIDE SEQUENCE</scope>
    <source>
        <strain evidence="5">UTEX B ZZ1240</strain>
    </source>
</reference>
<dbReference type="InterPro" id="IPR001229">
    <property type="entry name" value="Jacalin-like_lectin_dom"/>
</dbReference>
<dbReference type="GO" id="GO:0000224">
    <property type="term" value="F:peptide-N4-(N-acetyl-beta-glucosaminyl)asparagine amidase activity"/>
    <property type="evidence" value="ECO:0007669"/>
    <property type="project" value="TreeGrafter"/>
</dbReference>
<dbReference type="CDD" id="cd02947">
    <property type="entry name" value="TRX_family"/>
    <property type="match status" value="1"/>
</dbReference>
<comment type="similarity">
    <text evidence="1">Belongs to the transglutaminase-like superfamily. PNGase family.</text>
</comment>
<dbReference type="Gene3D" id="2.100.10.30">
    <property type="entry name" value="Jacalin-like lectin domain"/>
    <property type="match status" value="1"/>
</dbReference>
<gene>
    <name evidence="5" type="ORF">JKP88DRAFT_264312</name>
</gene>
<organism evidence="5 6">
    <name type="scientific">Tribonema minus</name>
    <dbReference type="NCBI Taxonomy" id="303371"/>
    <lineage>
        <taxon>Eukaryota</taxon>
        <taxon>Sar</taxon>
        <taxon>Stramenopiles</taxon>
        <taxon>Ochrophyta</taxon>
        <taxon>PX clade</taxon>
        <taxon>Xanthophyceae</taxon>
        <taxon>Tribonematales</taxon>
        <taxon>Tribonemataceae</taxon>
        <taxon>Tribonema</taxon>
    </lineage>
</organism>
<dbReference type="GO" id="GO:0005634">
    <property type="term" value="C:nucleus"/>
    <property type="evidence" value="ECO:0007669"/>
    <property type="project" value="TreeGrafter"/>
</dbReference>
<protein>
    <submittedName>
        <fullName evidence="5">Putative peptide n-glycanase</fullName>
    </submittedName>
</protein>
<sequence>MAAKYPEAIWCKVWEHQCRELIMSCGVRSFPTFHFYVSGNKVDEMSGARGQQLEQKVQHWLSVAGPQRTGPVTVKVKFVRERVRESGTGKILVSEEAELEVDPSDGLDVLQFQILSITDIEVDEQLITGGPDDQPVSVRSDADLKKALSLGGGGMYGNYPVLRVKKGQAPPPYVPPPSYGTAQLASAAAWRDCCSAVFFGDEALLQPAWQVREAAGEQKDDAALHLVCHACASRCFGPAAGGTAAAALAPGASSVVPFACEGKELLSHGPVAAKRAMADALEAAGVEAQLQGAGAQGMPSFVSRKGERNIVEGSGFYQLRPLIARALKFIDARRIDGVLRCVRAYEDPAAQAKAQAVMPMQVLQAAHSQGGDEAVCRALLHWFKHDFFQWVNKPACDVCQCSDTESRDTAPPTPHERDTAWASEVEVYRCTRCAATTRFPRIHNPSALLDTRRGRCGEWANCFTLCCRAAGLHARYVLDWTDHVWTEIWLSGQWTHADSCEDKLDSPLMYEHGWGKQLTYIVAAGTEGVLDVTPRYTRRWRHVACRRTLVPARGLAQELANINLKIRTALAPPSREQAEAAEAVETAELQAMCLLTYDAERPKSDEAEGRISGDRAWVASRGEDGGMCAAGNVPLPQAGASLSIGAMTLAAVTKGPAAAAVAAICCSSGTLLFCGTYGTGSGVSSFEQLQSDLAALPEGALIAAAAARGDNTLYLRSALAAAISSTAVPLSTADDSSDAQPASSRTWVLLGAAGAHVPWARVNCGYSSAPVAAALELAVPQTAQAAAAAAASGAGGAAQSDASALLVDTALALPLLQLPPLDLGAAASDAAAAAAAARAAALAACAAVRGGGGSGSSSGTALSYCPGQPVLIGEVCGSGGAVHAPGWSTTLLPESVGVDGAAARGALPQGDDRGVWRVVETHDATGSAHDDTIAFSDADTVFPAVGADGGAAAAVVLGGSIGGALLPLPHVVEILGWASDAHVNGVQLHYRIGTVRATGVRHLGDHGTYRQSAMMLNDGEGVASVDVRAGLLVDQVTVTTTKGRSHTWGSALTESPLRSYSVPDGHTFLGFSGGVGGHLHSLGIITVSESETLAAAAAADADMPRFAAAVPLLYSADPARRAVAALMHLSADGGSSDSEAAAAAARIAAETALKYAANVLRDAAKFSRIRAGNAVFAAKIGSVRGGPLLLRALGFELESAQAATSTVAAAQAGVAATAMTCDAFYVFDPRQRSVLAARCASMRAALADLNFDP</sequence>
<dbReference type="Pfam" id="PF01841">
    <property type="entry name" value="Transglut_core"/>
    <property type="match status" value="1"/>
</dbReference>
<dbReference type="GO" id="GO:0046872">
    <property type="term" value="F:metal ion binding"/>
    <property type="evidence" value="ECO:0007669"/>
    <property type="project" value="UniProtKB-KW"/>
</dbReference>
<dbReference type="InterPro" id="IPR036249">
    <property type="entry name" value="Thioredoxin-like_sf"/>
</dbReference>
<evidence type="ECO:0000256" key="3">
    <source>
        <dbReference type="ARBA" id="ARBA00022833"/>
    </source>
</evidence>
<feature type="domain" description="Transglutaminase-like" evidence="4">
    <location>
        <begin position="448"/>
        <end position="501"/>
    </location>
</feature>
<dbReference type="CDD" id="cd09302">
    <property type="entry name" value="Jacalin_like"/>
    <property type="match status" value="1"/>
</dbReference>
<dbReference type="Gene3D" id="1.20.58.2190">
    <property type="match status" value="1"/>
</dbReference>
<dbReference type="SUPFAM" id="SSF143503">
    <property type="entry name" value="PUG domain-like"/>
    <property type="match status" value="1"/>
</dbReference>
<dbReference type="InterPro" id="IPR050883">
    <property type="entry name" value="PNGase"/>
</dbReference>
<comment type="caution">
    <text evidence="5">The sequence shown here is derived from an EMBL/GenBank/DDBJ whole genome shotgun (WGS) entry which is preliminary data.</text>
</comment>
<dbReference type="InterPro" id="IPR036404">
    <property type="entry name" value="Jacalin-like_lectin_dom_sf"/>
</dbReference>
<dbReference type="OrthoDB" id="409136at2759"/>
<dbReference type="EMBL" id="JAFCMP010000479">
    <property type="protein sequence ID" value="KAG5179289.1"/>
    <property type="molecule type" value="Genomic_DNA"/>
</dbReference>
<dbReference type="CDD" id="cd09212">
    <property type="entry name" value="PUB"/>
    <property type="match status" value="1"/>
</dbReference>
<evidence type="ECO:0000259" key="4">
    <source>
        <dbReference type="SMART" id="SM00460"/>
    </source>
</evidence>
<dbReference type="GO" id="GO:0005829">
    <property type="term" value="C:cytosol"/>
    <property type="evidence" value="ECO:0007669"/>
    <property type="project" value="TreeGrafter"/>
</dbReference>
<dbReference type="InterPro" id="IPR002931">
    <property type="entry name" value="Transglutaminase-like"/>
</dbReference>
<proteinExistence type="inferred from homology"/>
<keyword evidence="3" id="KW-0862">Zinc</keyword>
<evidence type="ECO:0000313" key="6">
    <source>
        <dbReference type="Proteomes" id="UP000664859"/>
    </source>
</evidence>
<dbReference type="SMART" id="SM00460">
    <property type="entry name" value="TGc"/>
    <property type="match status" value="1"/>
</dbReference>
<evidence type="ECO:0000313" key="5">
    <source>
        <dbReference type="EMBL" id="KAG5179289.1"/>
    </source>
</evidence>
<dbReference type="Gene3D" id="3.10.620.30">
    <property type="match status" value="1"/>
</dbReference>
<dbReference type="Proteomes" id="UP000664859">
    <property type="component" value="Unassembled WGS sequence"/>
</dbReference>